<protein>
    <recommendedName>
        <fullName evidence="11">Ribophorin II</fullName>
    </recommendedName>
    <alternativeName>
        <fullName evidence="10">Ribophorin-2</fullName>
    </alternativeName>
</protein>
<feature type="transmembrane region" description="Helical" evidence="12">
    <location>
        <begin position="192"/>
        <end position="217"/>
    </location>
</feature>
<dbReference type="PANTHER" id="PTHR12640:SF0">
    <property type="entry name" value="DOLICHYL-DIPHOSPHOOLIGOSACCHARIDE--PROTEIN GLYCOSYLTRANSFERASE SUBUNIT 2"/>
    <property type="match status" value="1"/>
</dbReference>
<evidence type="ECO:0000259" key="14">
    <source>
        <dbReference type="Pfam" id="PF23860"/>
    </source>
</evidence>
<sequence>MIRSLINIISWRAFLLVLLTLVLVQADDFVISDVKIAVTTSDSVRKLYESIPYPSSFDKPIQLTSGDDFKMIFVVNDKQTQKGVQPHQAFLTLTSEKNGNQIPIIIRVRENGKSKVELDMKSAPDELLSSPGNYSLDLIIGTFSYNDPLKYHVATLEIDVPIQSSGHSPVVYGPKPEIHHIFRPDEKLPPIWLSYSFVAIVLIPWVFLIGAWACIGVNVSLLARAPEPSLMSILFLGSLLAIEILFYNYWTHLNIFQTLTWLTGLSIVAFITGQKALSDVQKWRSLGLR</sequence>
<dbReference type="AlphaFoldDB" id="A0A397UIL7"/>
<dbReference type="InterPro" id="IPR055374">
    <property type="entry name" value="Ribophorin_II_3rd"/>
</dbReference>
<dbReference type="GO" id="GO:0006487">
    <property type="term" value="P:protein N-linked glycosylation"/>
    <property type="evidence" value="ECO:0007669"/>
    <property type="project" value="TreeGrafter"/>
</dbReference>
<dbReference type="GO" id="GO:0008250">
    <property type="term" value="C:oligosaccharyltransferase complex"/>
    <property type="evidence" value="ECO:0007669"/>
    <property type="project" value="InterPro"/>
</dbReference>
<comment type="subcellular location">
    <subcellularLocation>
        <location evidence="2">Endoplasmic reticulum membrane</location>
        <topology evidence="2">Multi-pass membrane protein</topology>
    </subcellularLocation>
</comment>
<evidence type="ECO:0000256" key="3">
    <source>
        <dbReference type="ARBA" id="ARBA00004922"/>
    </source>
</evidence>
<dbReference type="InterPro" id="IPR056790">
    <property type="entry name" value="Ribophorin_II_C"/>
</dbReference>
<evidence type="ECO:0000256" key="12">
    <source>
        <dbReference type="SAM" id="Phobius"/>
    </source>
</evidence>
<comment type="caution">
    <text evidence="16">The sequence shown here is derived from an EMBL/GenBank/DDBJ whole genome shotgun (WGS) entry which is preliminary data.</text>
</comment>
<feature type="domain" description="Ribophorin II third" evidence="14">
    <location>
        <begin position="33"/>
        <end position="158"/>
    </location>
</feature>
<evidence type="ECO:0000256" key="4">
    <source>
        <dbReference type="ARBA" id="ARBA00009038"/>
    </source>
</evidence>
<keyword evidence="16" id="KW-0808">Transferase</keyword>
<dbReference type="UniPathway" id="UPA00378"/>
<keyword evidence="17" id="KW-1185">Reference proteome</keyword>
<keyword evidence="6 13" id="KW-0732">Signal</keyword>
<evidence type="ECO:0000256" key="10">
    <source>
        <dbReference type="ARBA" id="ARBA00030078"/>
    </source>
</evidence>
<dbReference type="OrthoDB" id="432292at2759"/>
<dbReference type="InterPro" id="IPR008814">
    <property type="entry name" value="Swp1"/>
</dbReference>
<evidence type="ECO:0000313" key="17">
    <source>
        <dbReference type="Proteomes" id="UP000266673"/>
    </source>
</evidence>
<keyword evidence="8 12" id="KW-1133">Transmembrane helix</keyword>
<evidence type="ECO:0000256" key="7">
    <source>
        <dbReference type="ARBA" id="ARBA00022824"/>
    </source>
</evidence>
<keyword evidence="5 12" id="KW-0812">Transmembrane</keyword>
<dbReference type="Proteomes" id="UP000266673">
    <property type="component" value="Unassembled WGS sequence"/>
</dbReference>
<name>A0A397UIL7_9GLOM</name>
<organism evidence="16 17">
    <name type="scientific">Gigaspora rosea</name>
    <dbReference type="NCBI Taxonomy" id="44941"/>
    <lineage>
        <taxon>Eukaryota</taxon>
        <taxon>Fungi</taxon>
        <taxon>Fungi incertae sedis</taxon>
        <taxon>Mucoromycota</taxon>
        <taxon>Glomeromycotina</taxon>
        <taxon>Glomeromycetes</taxon>
        <taxon>Diversisporales</taxon>
        <taxon>Gigasporaceae</taxon>
        <taxon>Gigaspora</taxon>
    </lineage>
</organism>
<dbReference type="GO" id="GO:0016740">
    <property type="term" value="F:transferase activity"/>
    <property type="evidence" value="ECO:0007669"/>
    <property type="project" value="UniProtKB-KW"/>
</dbReference>
<proteinExistence type="inferred from homology"/>
<evidence type="ECO:0000256" key="11">
    <source>
        <dbReference type="ARBA" id="ARBA00032139"/>
    </source>
</evidence>
<keyword evidence="7" id="KW-0256">Endoplasmic reticulum</keyword>
<accession>A0A397UIL7</accession>
<comment type="function">
    <text evidence="1">Subunit of the oligosaccharyl transferase (OST) complex that catalyzes the initial transfer of a defined glycan (Glc(3)Man(9)GlcNAc(2) in eukaryotes) from the lipid carrier dolichol-pyrophosphate to an asparagine residue within an Asn-X-Ser/Thr consensus motif in nascent polypeptide chains, the first step in protein N-glycosylation. N-glycosylation occurs cotranslationally and the complex associates with the Sec61 complex at the channel-forming translocon complex that mediates protein translocation across the endoplasmic reticulum (ER). All subunits are required for a maximal enzyme activity.</text>
</comment>
<reference evidence="16 17" key="1">
    <citation type="submission" date="2018-06" db="EMBL/GenBank/DDBJ databases">
        <title>Comparative genomics reveals the genomic features of Rhizophagus irregularis, R. cerebriforme, R. diaphanum and Gigaspora rosea, and their symbiotic lifestyle signature.</title>
        <authorList>
            <person name="Morin E."/>
            <person name="San Clemente H."/>
            <person name="Chen E.C.H."/>
            <person name="De La Providencia I."/>
            <person name="Hainaut M."/>
            <person name="Kuo A."/>
            <person name="Kohler A."/>
            <person name="Murat C."/>
            <person name="Tang N."/>
            <person name="Roy S."/>
            <person name="Loubradou J."/>
            <person name="Henrissat B."/>
            <person name="Grigoriev I.V."/>
            <person name="Corradi N."/>
            <person name="Roux C."/>
            <person name="Martin F.M."/>
        </authorList>
    </citation>
    <scope>NUCLEOTIDE SEQUENCE [LARGE SCALE GENOMIC DNA]</scope>
    <source>
        <strain evidence="16 17">DAOM 194757</strain>
    </source>
</reference>
<dbReference type="Pfam" id="PF23860">
    <property type="entry name" value="Ribophorin_II_3rd"/>
    <property type="match status" value="1"/>
</dbReference>
<comment type="pathway">
    <text evidence="3">Protein modification; protein glycosylation.</text>
</comment>
<keyword evidence="9 12" id="KW-0472">Membrane</keyword>
<dbReference type="STRING" id="44941.A0A397UIL7"/>
<feature type="signal peptide" evidence="13">
    <location>
        <begin position="1"/>
        <end position="26"/>
    </location>
</feature>
<evidence type="ECO:0000313" key="16">
    <source>
        <dbReference type="EMBL" id="RIB10070.1"/>
    </source>
</evidence>
<feature type="chain" id="PRO_5044224132" description="Ribophorin II" evidence="13">
    <location>
        <begin position="27"/>
        <end position="289"/>
    </location>
</feature>
<feature type="transmembrane region" description="Helical" evidence="12">
    <location>
        <begin position="229"/>
        <end position="249"/>
    </location>
</feature>
<evidence type="ECO:0000256" key="5">
    <source>
        <dbReference type="ARBA" id="ARBA00022692"/>
    </source>
</evidence>
<dbReference type="EMBL" id="QKWP01001295">
    <property type="protein sequence ID" value="RIB10070.1"/>
    <property type="molecule type" value="Genomic_DNA"/>
</dbReference>
<feature type="domain" description="Ribophorin II C-terminal" evidence="15">
    <location>
        <begin position="182"/>
        <end position="284"/>
    </location>
</feature>
<dbReference type="PANTHER" id="PTHR12640">
    <property type="entry name" value="RIBOPHORIN II"/>
    <property type="match status" value="1"/>
</dbReference>
<comment type="similarity">
    <text evidence="4">Belongs to the SWP1 family.</text>
</comment>
<gene>
    <name evidence="16" type="ORF">C2G38_2005388</name>
</gene>
<evidence type="ECO:0000256" key="13">
    <source>
        <dbReference type="SAM" id="SignalP"/>
    </source>
</evidence>
<evidence type="ECO:0000256" key="9">
    <source>
        <dbReference type="ARBA" id="ARBA00023136"/>
    </source>
</evidence>
<evidence type="ECO:0000256" key="1">
    <source>
        <dbReference type="ARBA" id="ARBA00002791"/>
    </source>
</evidence>
<evidence type="ECO:0000256" key="6">
    <source>
        <dbReference type="ARBA" id="ARBA00022729"/>
    </source>
</evidence>
<evidence type="ECO:0000256" key="8">
    <source>
        <dbReference type="ARBA" id="ARBA00022989"/>
    </source>
</evidence>
<evidence type="ECO:0000256" key="2">
    <source>
        <dbReference type="ARBA" id="ARBA00004477"/>
    </source>
</evidence>
<dbReference type="Pfam" id="PF25147">
    <property type="entry name" value="Ribophorin_II_C"/>
    <property type="match status" value="1"/>
</dbReference>
<evidence type="ECO:0000259" key="15">
    <source>
        <dbReference type="Pfam" id="PF25147"/>
    </source>
</evidence>